<name>A0ABW4Z1B4_9HYPH</name>
<organism evidence="1 2">
    <name type="scientific">Ancylobacter oerskovii</name>
    <dbReference type="NCBI Taxonomy" id="459519"/>
    <lineage>
        <taxon>Bacteria</taxon>
        <taxon>Pseudomonadati</taxon>
        <taxon>Pseudomonadota</taxon>
        <taxon>Alphaproteobacteria</taxon>
        <taxon>Hyphomicrobiales</taxon>
        <taxon>Xanthobacteraceae</taxon>
        <taxon>Ancylobacter</taxon>
    </lineage>
</organism>
<dbReference type="RefSeq" id="WP_378296668.1">
    <property type="nucleotide sequence ID" value="NZ_JBHUHD010000001.1"/>
</dbReference>
<comment type="caution">
    <text evidence="1">The sequence shown here is derived from an EMBL/GenBank/DDBJ whole genome shotgun (WGS) entry which is preliminary data.</text>
</comment>
<accession>A0ABW4Z1B4</accession>
<evidence type="ECO:0000313" key="1">
    <source>
        <dbReference type="EMBL" id="MFD2142277.1"/>
    </source>
</evidence>
<proteinExistence type="predicted"/>
<dbReference type="Proteomes" id="UP001597299">
    <property type="component" value="Unassembled WGS sequence"/>
</dbReference>
<keyword evidence="2" id="KW-1185">Reference proteome</keyword>
<gene>
    <name evidence="1" type="ORF">ACFSNC_17865</name>
</gene>
<sequence>MVRLRALLERCEAAEGPDRELDQEAFGLLGDPPISDGMRDLYRAPTYTASIDAAHALVAKVFPNWWITAGLCSLTGHASIGPDYNGPAGERLKREFPVEKFDGGFDADLAPGDGRHRTCYAILSCILQALIVREEQRAGEEKEVAS</sequence>
<evidence type="ECO:0000313" key="2">
    <source>
        <dbReference type="Proteomes" id="UP001597299"/>
    </source>
</evidence>
<protein>
    <submittedName>
        <fullName evidence="1">Uncharacterized protein</fullName>
    </submittedName>
</protein>
<reference evidence="2" key="1">
    <citation type="journal article" date="2019" name="Int. J. Syst. Evol. Microbiol.">
        <title>The Global Catalogue of Microorganisms (GCM) 10K type strain sequencing project: providing services to taxonomists for standard genome sequencing and annotation.</title>
        <authorList>
            <consortium name="The Broad Institute Genomics Platform"/>
            <consortium name="The Broad Institute Genome Sequencing Center for Infectious Disease"/>
            <person name="Wu L."/>
            <person name="Ma J."/>
        </authorList>
    </citation>
    <scope>NUCLEOTIDE SEQUENCE [LARGE SCALE GENOMIC DNA]</scope>
    <source>
        <strain evidence="2">CCM 7435</strain>
    </source>
</reference>
<dbReference type="EMBL" id="JBHUHD010000001">
    <property type="protein sequence ID" value="MFD2142277.1"/>
    <property type="molecule type" value="Genomic_DNA"/>
</dbReference>